<feature type="domain" description="HTH lysR-type" evidence="5">
    <location>
        <begin position="12"/>
        <end position="63"/>
    </location>
</feature>
<dbReference type="PROSITE" id="PS50931">
    <property type="entry name" value="HTH_LYSR"/>
    <property type="match status" value="1"/>
</dbReference>
<organism evidence="6 7">
    <name type="scientific">Salinisphaera hydrothermalis (strain C41B8)</name>
    <dbReference type="NCBI Taxonomy" id="1304275"/>
    <lineage>
        <taxon>Bacteria</taxon>
        <taxon>Pseudomonadati</taxon>
        <taxon>Pseudomonadota</taxon>
        <taxon>Gammaproteobacteria</taxon>
        <taxon>Salinisphaerales</taxon>
        <taxon>Salinisphaeraceae</taxon>
        <taxon>Salinisphaera</taxon>
    </lineage>
</organism>
<reference evidence="6 7" key="1">
    <citation type="submission" date="2013-03" db="EMBL/GenBank/DDBJ databases">
        <title>Salinisphaera hydrothermalis C41B8 Genome Sequencing.</title>
        <authorList>
            <person name="Li C."/>
            <person name="Lai Q."/>
            <person name="Shao Z."/>
        </authorList>
    </citation>
    <scope>NUCLEOTIDE SEQUENCE [LARGE SCALE GENOMIC DNA]</scope>
    <source>
        <strain evidence="6 7">C41B8</strain>
    </source>
</reference>
<keyword evidence="3" id="KW-0238">DNA-binding</keyword>
<dbReference type="STRING" id="1304275.C41B8_18687"/>
<dbReference type="GO" id="GO:0003700">
    <property type="term" value="F:DNA-binding transcription factor activity"/>
    <property type="evidence" value="ECO:0007669"/>
    <property type="project" value="InterPro"/>
</dbReference>
<protein>
    <submittedName>
        <fullName evidence="6">LysR family transcriptional regulator</fullName>
    </submittedName>
</protein>
<dbReference type="InterPro" id="IPR036388">
    <property type="entry name" value="WH-like_DNA-bd_sf"/>
</dbReference>
<evidence type="ECO:0000256" key="4">
    <source>
        <dbReference type="ARBA" id="ARBA00023163"/>
    </source>
</evidence>
<gene>
    <name evidence="6" type="ORF">C41B8_18687</name>
</gene>
<dbReference type="InterPro" id="IPR005119">
    <property type="entry name" value="LysR_subst-bd"/>
</dbReference>
<comment type="caution">
    <text evidence="6">The sequence shown here is derived from an EMBL/GenBank/DDBJ whole genome shotgun (WGS) entry which is preliminary data.</text>
</comment>
<dbReference type="PANTHER" id="PTHR30537">
    <property type="entry name" value="HTH-TYPE TRANSCRIPTIONAL REGULATOR"/>
    <property type="match status" value="1"/>
</dbReference>
<proteinExistence type="inferred from homology"/>
<evidence type="ECO:0000256" key="3">
    <source>
        <dbReference type="ARBA" id="ARBA00023125"/>
    </source>
</evidence>
<evidence type="ECO:0000313" key="7">
    <source>
        <dbReference type="Proteomes" id="UP000028302"/>
    </source>
</evidence>
<keyword evidence="4" id="KW-0804">Transcription</keyword>
<dbReference type="PANTHER" id="PTHR30537:SF3">
    <property type="entry name" value="TRANSCRIPTIONAL REGULATORY PROTEIN"/>
    <property type="match status" value="1"/>
</dbReference>
<dbReference type="PRINTS" id="PR00039">
    <property type="entry name" value="HTHLYSR"/>
</dbReference>
<dbReference type="Pfam" id="PF00126">
    <property type="entry name" value="HTH_1"/>
    <property type="match status" value="1"/>
</dbReference>
<dbReference type="GO" id="GO:0043565">
    <property type="term" value="F:sequence-specific DNA binding"/>
    <property type="evidence" value="ECO:0007669"/>
    <property type="project" value="TreeGrafter"/>
</dbReference>
<dbReference type="InterPro" id="IPR058163">
    <property type="entry name" value="LysR-type_TF_proteobact-type"/>
</dbReference>
<name>A0A084IG59_SALHC</name>
<dbReference type="InterPro" id="IPR000847">
    <property type="entry name" value="LysR_HTH_N"/>
</dbReference>
<sequence>MPTREPSWALYRTFLEVLRSGSLSAAARGLGMTQPTVGRHIDALEADLQCDLFVRTQRGFSPTDAAKRLAPHAEALEASAAALLRSMAGAEDTVTGTVRLTASEIIAVEVLPPILAALSARHPGLAIELVPSNRVEDLLRREADIAVRMARPTQAQLVARRLGEIRLGLYARGDYLARRGQPAGIGALAHHALIGFDHETEFTREVGKAWPWLTQQRFTLRTDSDVAGLAALRAGWGIGVCQHGLARRDPNLVAVLPEVFDHALDVWLVVHENLRRSPACRAVFDALAEGLTRYMAG</sequence>
<dbReference type="EMBL" id="APNK01000062">
    <property type="protein sequence ID" value="KEZ75693.1"/>
    <property type="molecule type" value="Genomic_DNA"/>
</dbReference>
<dbReference type="Gene3D" id="1.10.10.10">
    <property type="entry name" value="Winged helix-like DNA-binding domain superfamily/Winged helix DNA-binding domain"/>
    <property type="match status" value="1"/>
</dbReference>
<dbReference type="Gene3D" id="3.40.190.290">
    <property type="match status" value="1"/>
</dbReference>
<dbReference type="OrthoDB" id="570111at2"/>
<evidence type="ECO:0000259" key="5">
    <source>
        <dbReference type="PROSITE" id="PS50931"/>
    </source>
</evidence>
<dbReference type="GO" id="GO:0006351">
    <property type="term" value="P:DNA-templated transcription"/>
    <property type="evidence" value="ECO:0007669"/>
    <property type="project" value="TreeGrafter"/>
</dbReference>
<evidence type="ECO:0000256" key="1">
    <source>
        <dbReference type="ARBA" id="ARBA00009437"/>
    </source>
</evidence>
<dbReference type="RefSeq" id="WP_037341766.1">
    <property type="nucleotide sequence ID" value="NZ_APNK01000062.1"/>
</dbReference>
<keyword evidence="7" id="KW-1185">Reference proteome</keyword>
<comment type="similarity">
    <text evidence="1">Belongs to the LysR transcriptional regulatory family.</text>
</comment>
<dbReference type="Pfam" id="PF03466">
    <property type="entry name" value="LysR_substrate"/>
    <property type="match status" value="1"/>
</dbReference>
<evidence type="ECO:0000256" key="2">
    <source>
        <dbReference type="ARBA" id="ARBA00023015"/>
    </source>
</evidence>
<accession>A0A084IG59</accession>
<evidence type="ECO:0000313" key="6">
    <source>
        <dbReference type="EMBL" id="KEZ75693.1"/>
    </source>
</evidence>
<dbReference type="eggNOG" id="COG0583">
    <property type="taxonomic scope" value="Bacteria"/>
</dbReference>
<dbReference type="PATRIC" id="fig|1304275.5.peg.3814"/>
<dbReference type="Proteomes" id="UP000028302">
    <property type="component" value="Unassembled WGS sequence"/>
</dbReference>
<dbReference type="InterPro" id="IPR036390">
    <property type="entry name" value="WH_DNA-bd_sf"/>
</dbReference>
<dbReference type="SUPFAM" id="SSF46785">
    <property type="entry name" value="Winged helix' DNA-binding domain"/>
    <property type="match status" value="1"/>
</dbReference>
<dbReference type="AlphaFoldDB" id="A0A084IG59"/>
<keyword evidence="2" id="KW-0805">Transcription regulation</keyword>
<dbReference type="SUPFAM" id="SSF53850">
    <property type="entry name" value="Periplasmic binding protein-like II"/>
    <property type="match status" value="1"/>
</dbReference>